<dbReference type="Pfam" id="PF01957">
    <property type="entry name" value="NfeD"/>
    <property type="match status" value="1"/>
</dbReference>
<dbReference type="PANTHER" id="PTHR33507">
    <property type="entry name" value="INNER MEMBRANE PROTEIN YBBJ"/>
    <property type="match status" value="1"/>
</dbReference>
<feature type="transmembrane region" description="Helical" evidence="5">
    <location>
        <begin position="48"/>
        <end position="66"/>
    </location>
</feature>
<sequence length="169" mass="17779">MANGPVGFVVPPPPPRRSPPMPAPPILWLALAGVLLLLELVGADGDGLLLIGGVAALLLTLVAILAPVVPPLAQLLLYAVLVGTGYGWMRRWSARRQARAIPPGARAELAEVTTAFDANGEGRVRWQGQSWAALNLAPGQALPPGTQVTVMGREGTRLQVLPRQETLLD</sequence>
<dbReference type="Gene3D" id="2.40.50.140">
    <property type="entry name" value="Nucleic acid-binding proteins"/>
    <property type="match status" value="1"/>
</dbReference>
<reference evidence="7 8" key="1">
    <citation type="submission" date="2023-12" db="EMBL/GenBank/DDBJ databases">
        <title>Baltic Sea Cyanobacteria.</title>
        <authorList>
            <person name="Delbaje E."/>
            <person name="Fewer D.P."/>
            <person name="Shishido T.K."/>
        </authorList>
    </citation>
    <scope>NUCLEOTIDE SEQUENCE [LARGE SCALE GENOMIC DNA]</scope>
    <source>
        <strain evidence="7 8">UHCC 0139</strain>
    </source>
</reference>
<evidence type="ECO:0000256" key="4">
    <source>
        <dbReference type="ARBA" id="ARBA00023136"/>
    </source>
</evidence>
<protein>
    <submittedName>
        <fullName evidence="7">NfeD family protein</fullName>
    </submittedName>
</protein>
<evidence type="ECO:0000256" key="5">
    <source>
        <dbReference type="SAM" id="Phobius"/>
    </source>
</evidence>
<dbReference type="PANTHER" id="PTHR33507:SF3">
    <property type="entry name" value="INNER MEMBRANE PROTEIN YBBJ"/>
    <property type="match status" value="1"/>
</dbReference>
<feature type="transmembrane region" description="Helical" evidence="5">
    <location>
        <begin position="23"/>
        <end position="41"/>
    </location>
</feature>
<evidence type="ECO:0000256" key="2">
    <source>
        <dbReference type="ARBA" id="ARBA00022692"/>
    </source>
</evidence>
<name>A0ABU5RWW2_9CYAN</name>
<keyword evidence="2 5" id="KW-0812">Transmembrane</keyword>
<evidence type="ECO:0000256" key="1">
    <source>
        <dbReference type="ARBA" id="ARBA00004141"/>
    </source>
</evidence>
<evidence type="ECO:0000313" key="8">
    <source>
        <dbReference type="Proteomes" id="UP001304461"/>
    </source>
</evidence>
<evidence type="ECO:0000259" key="6">
    <source>
        <dbReference type="Pfam" id="PF01957"/>
    </source>
</evidence>
<dbReference type="InterPro" id="IPR002810">
    <property type="entry name" value="NfeD-like_C"/>
</dbReference>
<dbReference type="InterPro" id="IPR052165">
    <property type="entry name" value="Membrane_assoc_protease"/>
</dbReference>
<organism evidence="7 8">
    <name type="scientific">Cyanobium gracile UHCC 0139</name>
    <dbReference type="NCBI Taxonomy" id="3110308"/>
    <lineage>
        <taxon>Bacteria</taxon>
        <taxon>Bacillati</taxon>
        <taxon>Cyanobacteriota</taxon>
        <taxon>Cyanophyceae</taxon>
        <taxon>Synechococcales</taxon>
        <taxon>Prochlorococcaceae</taxon>
        <taxon>Cyanobium</taxon>
    </lineage>
</organism>
<accession>A0ABU5RWW2</accession>
<proteinExistence type="predicted"/>
<gene>
    <name evidence="7" type="ORF">VB738_13345</name>
</gene>
<dbReference type="InterPro" id="IPR012340">
    <property type="entry name" value="NA-bd_OB-fold"/>
</dbReference>
<keyword evidence="8" id="KW-1185">Reference proteome</keyword>
<evidence type="ECO:0000313" key="7">
    <source>
        <dbReference type="EMBL" id="MEA5392244.1"/>
    </source>
</evidence>
<evidence type="ECO:0000256" key="3">
    <source>
        <dbReference type="ARBA" id="ARBA00022989"/>
    </source>
</evidence>
<keyword evidence="4 5" id="KW-0472">Membrane</keyword>
<dbReference type="EMBL" id="JAYGHX010000009">
    <property type="protein sequence ID" value="MEA5392244.1"/>
    <property type="molecule type" value="Genomic_DNA"/>
</dbReference>
<feature type="transmembrane region" description="Helical" evidence="5">
    <location>
        <begin position="72"/>
        <end position="89"/>
    </location>
</feature>
<feature type="domain" description="NfeD-like C-terminal" evidence="6">
    <location>
        <begin position="111"/>
        <end position="160"/>
    </location>
</feature>
<dbReference type="Proteomes" id="UP001304461">
    <property type="component" value="Unassembled WGS sequence"/>
</dbReference>
<comment type="caution">
    <text evidence="7">The sequence shown here is derived from an EMBL/GenBank/DDBJ whole genome shotgun (WGS) entry which is preliminary data.</text>
</comment>
<comment type="subcellular location">
    <subcellularLocation>
        <location evidence="1">Membrane</location>
        <topology evidence="1">Multi-pass membrane protein</topology>
    </subcellularLocation>
</comment>
<keyword evidence="3 5" id="KW-1133">Transmembrane helix</keyword>
<dbReference type="RefSeq" id="WP_323306205.1">
    <property type="nucleotide sequence ID" value="NZ_JAYGHX010000009.1"/>
</dbReference>